<evidence type="ECO:0000313" key="2">
    <source>
        <dbReference type="Proteomes" id="UP000807769"/>
    </source>
</evidence>
<dbReference type="GeneID" id="64627802"/>
<dbReference type="RefSeq" id="XP_041185551.1">
    <property type="nucleotide sequence ID" value="XM_041333785.1"/>
</dbReference>
<keyword evidence="2" id="KW-1185">Reference proteome</keyword>
<sequence length="242" mass="26354">MQEKLGTEAWRDASVAKKPIWTEGRRKHSPDAPARPGDVLITDGTYSGGEKWCRHPMSNTRTLFATVTPLRKDCFNGDARGALGLGGTASMIGALIEFAVEIPEVQGWELTVLASSLLESGASNASSPSLLSPFSVTAAEILEDLCAHESNVMIVLPLYAGESERSRPWLTSGFGGCPVKEDITTLDISEDKDKERESILLRCEVLTALSLSQIVGTVIKTWIEERAYAYLMGLQTRLRVNI</sequence>
<protein>
    <submittedName>
        <fullName evidence="1">Uncharacterized protein</fullName>
    </submittedName>
</protein>
<gene>
    <name evidence="1" type="ORF">BJ212DRAFT_1305848</name>
</gene>
<reference evidence="1" key="1">
    <citation type="journal article" date="2020" name="New Phytol.">
        <title>Comparative genomics reveals dynamic genome evolution in host specialist ectomycorrhizal fungi.</title>
        <authorList>
            <person name="Lofgren L.A."/>
            <person name="Nguyen N.H."/>
            <person name="Vilgalys R."/>
            <person name="Ruytinx J."/>
            <person name="Liao H.L."/>
            <person name="Branco S."/>
            <person name="Kuo A."/>
            <person name="LaButti K."/>
            <person name="Lipzen A."/>
            <person name="Andreopoulos W."/>
            <person name="Pangilinan J."/>
            <person name="Riley R."/>
            <person name="Hundley H."/>
            <person name="Na H."/>
            <person name="Barry K."/>
            <person name="Grigoriev I.V."/>
            <person name="Stajich J.E."/>
            <person name="Kennedy P.G."/>
        </authorList>
    </citation>
    <scope>NUCLEOTIDE SEQUENCE</scope>
    <source>
        <strain evidence="1">MN1</strain>
    </source>
</reference>
<dbReference type="EMBL" id="JABBWG010000191">
    <property type="protein sequence ID" value="KAG1797973.1"/>
    <property type="molecule type" value="Genomic_DNA"/>
</dbReference>
<comment type="caution">
    <text evidence="1">The sequence shown here is derived from an EMBL/GenBank/DDBJ whole genome shotgun (WGS) entry which is preliminary data.</text>
</comment>
<organism evidence="1 2">
    <name type="scientific">Suillus subaureus</name>
    <dbReference type="NCBI Taxonomy" id="48587"/>
    <lineage>
        <taxon>Eukaryota</taxon>
        <taxon>Fungi</taxon>
        <taxon>Dikarya</taxon>
        <taxon>Basidiomycota</taxon>
        <taxon>Agaricomycotina</taxon>
        <taxon>Agaricomycetes</taxon>
        <taxon>Agaricomycetidae</taxon>
        <taxon>Boletales</taxon>
        <taxon>Suillineae</taxon>
        <taxon>Suillaceae</taxon>
        <taxon>Suillus</taxon>
    </lineage>
</organism>
<dbReference type="Proteomes" id="UP000807769">
    <property type="component" value="Unassembled WGS sequence"/>
</dbReference>
<accession>A0A9P7DLP8</accession>
<evidence type="ECO:0000313" key="1">
    <source>
        <dbReference type="EMBL" id="KAG1797973.1"/>
    </source>
</evidence>
<proteinExistence type="predicted"/>
<name>A0A9P7DLP8_9AGAM</name>
<dbReference type="AlphaFoldDB" id="A0A9P7DLP8"/>